<dbReference type="Gene3D" id="3.40.50.1820">
    <property type="entry name" value="alpha/beta hydrolase"/>
    <property type="match status" value="2"/>
</dbReference>
<evidence type="ECO:0008006" key="4">
    <source>
        <dbReference type="Google" id="ProtNLM"/>
    </source>
</evidence>
<dbReference type="PATRIC" id="fig|1217675.3.peg.2864"/>
<dbReference type="GO" id="GO:0016042">
    <property type="term" value="P:lipid catabolic process"/>
    <property type="evidence" value="ECO:0007669"/>
    <property type="project" value="InterPro"/>
</dbReference>
<dbReference type="Proteomes" id="UP000018438">
    <property type="component" value="Unassembled WGS sequence"/>
</dbReference>
<keyword evidence="3" id="KW-1185">Reference proteome</keyword>
<name>N8XSB1_9GAMM</name>
<dbReference type="HOGENOM" id="CLU_029538_3_1_6"/>
<organism evidence="2 3">
    <name type="scientific">Acinetobacter schindleri NIPH 900</name>
    <dbReference type="NCBI Taxonomy" id="1217675"/>
    <lineage>
        <taxon>Bacteria</taxon>
        <taxon>Pseudomonadati</taxon>
        <taxon>Pseudomonadota</taxon>
        <taxon>Gammaproteobacteria</taxon>
        <taxon>Moraxellales</taxon>
        <taxon>Moraxellaceae</taxon>
        <taxon>Acinetobacter</taxon>
    </lineage>
</organism>
<dbReference type="SUPFAM" id="SSF53474">
    <property type="entry name" value="alpha/beta-Hydrolases"/>
    <property type="match status" value="1"/>
</dbReference>
<dbReference type="PIRSF" id="PIRSF029171">
    <property type="entry name" value="Esterase_LipA"/>
    <property type="match status" value="1"/>
</dbReference>
<dbReference type="AlphaFoldDB" id="N8XSB1"/>
<dbReference type="PANTHER" id="PTHR34853:SF1">
    <property type="entry name" value="LIPASE 5"/>
    <property type="match status" value="1"/>
</dbReference>
<evidence type="ECO:0000256" key="1">
    <source>
        <dbReference type="SAM" id="SignalP"/>
    </source>
</evidence>
<dbReference type="GO" id="GO:0004806">
    <property type="term" value="F:triacylglycerol lipase activity"/>
    <property type="evidence" value="ECO:0007669"/>
    <property type="project" value="InterPro"/>
</dbReference>
<dbReference type="InterPro" id="IPR005152">
    <property type="entry name" value="Lipase_secreted"/>
</dbReference>
<keyword evidence="1" id="KW-0732">Signal</keyword>
<protein>
    <recommendedName>
        <fullName evidence="4">Peptidase S9 prolyl oligopeptidase catalytic domain-containing protein</fullName>
    </recommendedName>
</protein>
<dbReference type="EMBL" id="APPI01000024">
    <property type="protein sequence ID" value="ENV11939.1"/>
    <property type="molecule type" value="Genomic_DNA"/>
</dbReference>
<accession>N8XSB1</accession>
<comment type="caution">
    <text evidence="2">The sequence shown here is derived from an EMBL/GenBank/DDBJ whole genome shotgun (WGS) entry which is preliminary data.</text>
</comment>
<feature type="chain" id="PRO_5004136283" description="Peptidase S9 prolyl oligopeptidase catalytic domain-containing protein" evidence="1">
    <location>
        <begin position="22"/>
        <end position="485"/>
    </location>
</feature>
<feature type="signal peptide" evidence="1">
    <location>
        <begin position="1"/>
        <end position="21"/>
    </location>
</feature>
<gene>
    <name evidence="2" type="ORF">F965_02955</name>
</gene>
<dbReference type="RefSeq" id="WP_004810580.1">
    <property type="nucleotide sequence ID" value="NZ_KB849445.1"/>
</dbReference>
<dbReference type="PANTHER" id="PTHR34853">
    <property type="match status" value="1"/>
</dbReference>
<dbReference type="PROSITE" id="PS51257">
    <property type="entry name" value="PROKAR_LIPOPROTEIN"/>
    <property type="match status" value="1"/>
</dbReference>
<evidence type="ECO:0000313" key="3">
    <source>
        <dbReference type="Proteomes" id="UP000018438"/>
    </source>
</evidence>
<reference evidence="2 3" key="1">
    <citation type="submission" date="2013-02" db="EMBL/GenBank/DDBJ databases">
        <title>The Genome Sequence of Acinetobacter schindleri NIPH 900.</title>
        <authorList>
            <consortium name="The Broad Institute Genome Sequencing Platform"/>
            <consortium name="The Broad Institute Genome Sequencing Center for Infectious Disease"/>
            <person name="Cerqueira G."/>
            <person name="Feldgarden M."/>
            <person name="Courvalin P."/>
            <person name="Perichon B."/>
            <person name="Grillot-Courvalin C."/>
            <person name="Clermont D."/>
            <person name="Rocha E."/>
            <person name="Yoon E.-J."/>
            <person name="Nemec A."/>
            <person name="Walker B."/>
            <person name="Young S.K."/>
            <person name="Zeng Q."/>
            <person name="Gargeya S."/>
            <person name="Fitzgerald M."/>
            <person name="Haas B."/>
            <person name="Abouelleil A."/>
            <person name="Alvarado L."/>
            <person name="Arachchi H.M."/>
            <person name="Berlin A.M."/>
            <person name="Chapman S.B."/>
            <person name="Dewar J."/>
            <person name="Goldberg J."/>
            <person name="Griggs A."/>
            <person name="Gujja S."/>
            <person name="Hansen M."/>
            <person name="Howarth C."/>
            <person name="Imamovic A."/>
            <person name="Larimer J."/>
            <person name="McCowan C."/>
            <person name="Murphy C."/>
            <person name="Neiman D."/>
            <person name="Pearson M."/>
            <person name="Priest M."/>
            <person name="Roberts A."/>
            <person name="Saif S."/>
            <person name="Shea T."/>
            <person name="Sisk P."/>
            <person name="Sykes S."/>
            <person name="Wortman J."/>
            <person name="Nusbaum C."/>
            <person name="Birren B."/>
        </authorList>
    </citation>
    <scope>NUCLEOTIDE SEQUENCE [LARGE SCALE GENOMIC DNA]</scope>
    <source>
        <strain evidence="2 3">NIPH 900</strain>
    </source>
</reference>
<evidence type="ECO:0000313" key="2">
    <source>
        <dbReference type="EMBL" id="ENV11939.1"/>
    </source>
</evidence>
<proteinExistence type="predicted"/>
<dbReference type="InterPro" id="IPR029058">
    <property type="entry name" value="AB_hydrolase_fold"/>
</dbReference>
<sequence length="485" mass="51414">MKFTKIAVALAVSVSMLSLTACNDDNDSSILTQKPTFISEANYALDSVDSSSSIKVMTYNMTNVQGKTAEATALVLFPDAPQPKDGYRIVVWEHGTVGAGDDCAPSKNVIHPRFKILANSLLAAGYVIVAPDYEGLGTKGVHPYLNLSSAAQSAIFAVKAAKAHYGTKLNGEWMSIGQSQGGHASLGTAEFANADTSYKGAVAGAPASSLGQIIQIYLDPNLNVDTNGQPKAHGLNRLDEQLMQVRYAVSMGQLTGAQGQMLISQIADGYAELLAYAALTSSGIKAYEPNYDLKNIFTADAGVIAEQAYGRTGDEGVCLSYSDPNSANGLQEQFKAGVLEFLKDSNHMISQYGINLNKIQTDPVVQKFLLDNQPATNATAAKVIKTPVYIIQGANDQAVLPPVTQALVANMKLQATKYFPQADYSSKYELDVVPNASHTQAIVCRNEKAIDFIQAHMPAGTGIVLTSAQKDASTSPHCTGAATTN</sequence>